<gene>
    <name evidence="2" type="ORF">RRG08_046165</name>
</gene>
<organism evidence="2 3">
    <name type="scientific">Elysia crispata</name>
    <name type="common">lettuce slug</name>
    <dbReference type="NCBI Taxonomy" id="231223"/>
    <lineage>
        <taxon>Eukaryota</taxon>
        <taxon>Metazoa</taxon>
        <taxon>Spiralia</taxon>
        <taxon>Lophotrochozoa</taxon>
        <taxon>Mollusca</taxon>
        <taxon>Gastropoda</taxon>
        <taxon>Heterobranchia</taxon>
        <taxon>Euthyneura</taxon>
        <taxon>Panpulmonata</taxon>
        <taxon>Sacoglossa</taxon>
        <taxon>Placobranchoidea</taxon>
        <taxon>Plakobranchidae</taxon>
        <taxon>Elysia</taxon>
    </lineage>
</organism>
<sequence length="123" mass="13402">MGTSAEPRIGDSEDKAWPSAPPVQVECRSCMGTTELCRARLRTPETKCTLLNSGGVDLRDLRVFPGHRGQTPGLVTRGLGDRERRGANGLGESTAVKFNQFPQTRAVQGYKHQTPCRIVSSFS</sequence>
<feature type="region of interest" description="Disordered" evidence="1">
    <location>
        <begin position="63"/>
        <end position="91"/>
    </location>
</feature>
<protein>
    <submittedName>
        <fullName evidence="2">Uncharacterized protein</fullName>
    </submittedName>
</protein>
<feature type="region of interest" description="Disordered" evidence="1">
    <location>
        <begin position="1"/>
        <end position="20"/>
    </location>
</feature>
<dbReference type="AlphaFoldDB" id="A0AAE1CJG3"/>
<evidence type="ECO:0000313" key="2">
    <source>
        <dbReference type="EMBL" id="KAK3698663.1"/>
    </source>
</evidence>
<reference evidence="2" key="1">
    <citation type="journal article" date="2023" name="G3 (Bethesda)">
        <title>A reference genome for the long-term kleptoplast-retaining sea slug Elysia crispata morphotype clarki.</title>
        <authorList>
            <person name="Eastman K.E."/>
            <person name="Pendleton A.L."/>
            <person name="Shaikh M.A."/>
            <person name="Suttiyut T."/>
            <person name="Ogas R."/>
            <person name="Tomko P."/>
            <person name="Gavelis G."/>
            <person name="Widhalm J.R."/>
            <person name="Wisecaver J.H."/>
        </authorList>
    </citation>
    <scope>NUCLEOTIDE SEQUENCE</scope>
    <source>
        <strain evidence="2">ECLA1</strain>
    </source>
</reference>
<dbReference type="EMBL" id="JAWDGP010007969">
    <property type="protein sequence ID" value="KAK3698663.1"/>
    <property type="molecule type" value="Genomic_DNA"/>
</dbReference>
<name>A0AAE1CJG3_9GAST</name>
<accession>A0AAE1CJG3</accession>
<evidence type="ECO:0000313" key="3">
    <source>
        <dbReference type="Proteomes" id="UP001283361"/>
    </source>
</evidence>
<proteinExistence type="predicted"/>
<comment type="caution">
    <text evidence="2">The sequence shown here is derived from an EMBL/GenBank/DDBJ whole genome shotgun (WGS) entry which is preliminary data.</text>
</comment>
<keyword evidence="3" id="KW-1185">Reference proteome</keyword>
<dbReference type="Proteomes" id="UP001283361">
    <property type="component" value="Unassembled WGS sequence"/>
</dbReference>
<evidence type="ECO:0000256" key="1">
    <source>
        <dbReference type="SAM" id="MobiDB-lite"/>
    </source>
</evidence>